<comment type="caution">
    <text evidence="1">The sequence shown here is derived from an EMBL/GenBank/DDBJ whole genome shotgun (WGS) entry which is preliminary data.</text>
</comment>
<gene>
    <name evidence="1" type="primary">yqzE</name>
    <name evidence="1" type="ORF">J27TS8_05530</name>
</gene>
<dbReference type="Pfam" id="PF14038">
    <property type="entry name" value="YqzE"/>
    <property type="match status" value="1"/>
</dbReference>
<keyword evidence="2" id="KW-1185">Reference proteome</keyword>
<accession>A0A920BS00</accession>
<dbReference type="AlphaFoldDB" id="A0A920BS00"/>
<dbReference type="EMBL" id="BORC01000001">
    <property type="protein sequence ID" value="GIN60560.1"/>
    <property type="molecule type" value="Genomic_DNA"/>
</dbReference>
<dbReference type="OrthoDB" id="2691835at2"/>
<name>A0A920BS00_9BACI</name>
<dbReference type="Proteomes" id="UP000682111">
    <property type="component" value="Unassembled WGS sequence"/>
</dbReference>
<reference evidence="1" key="1">
    <citation type="submission" date="2021-03" db="EMBL/GenBank/DDBJ databases">
        <title>Antimicrobial resistance genes in bacteria isolated from Japanese honey, and their potential for conferring macrolide and lincosamide resistance in the American foulbrood pathogen Paenibacillus larvae.</title>
        <authorList>
            <person name="Okamoto M."/>
            <person name="Kumagai M."/>
            <person name="Kanamori H."/>
            <person name="Takamatsu D."/>
        </authorList>
    </citation>
    <scope>NUCLEOTIDE SEQUENCE</scope>
    <source>
        <strain evidence="1">J27TS8</strain>
    </source>
</reference>
<evidence type="ECO:0000313" key="2">
    <source>
        <dbReference type="Proteomes" id="UP000682111"/>
    </source>
</evidence>
<sequence length="59" mass="7279">MKTNDYVKYITETVVKYIDQPKDERIKIKQERKGGKASFWYRWFGLLPYAFISMKKKRR</sequence>
<evidence type="ECO:0008006" key="3">
    <source>
        <dbReference type="Google" id="ProtNLM"/>
    </source>
</evidence>
<protein>
    <recommendedName>
        <fullName evidence="3">YqzE family protein</fullName>
    </recommendedName>
</protein>
<dbReference type="InterPro" id="IPR025622">
    <property type="entry name" value="YqzE"/>
</dbReference>
<evidence type="ECO:0000313" key="1">
    <source>
        <dbReference type="EMBL" id="GIN60560.1"/>
    </source>
</evidence>
<proteinExistence type="predicted"/>
<organism evidence="1 2">
    <name type="scientific">Robertmurraya siralis</name>
    <dbReference type="NCBI Taxonomy" id="77777"/>
    <lineage>
        <taxon>Bacteria</taxon>
        <taxon>Bacillati</taxon>
        <taxon>Bacillota</taxon>
        <taxon>Bacilli</taxon>
        <taxon>Bacillales</taxon>
        <taxon>Bacillaceae</taxon>
        <taxon>Robertmurraya</taxon>
    </lineage>
</organism>
<dbReference type="RefSeq" id="WP_095306735.1">
    <property type="nucleotide sequence ID" value="NZ_BORC01000001.1"/>
</dbReference>